<dbReference type="PRINTS" id="PR00347">
    <property type="entry name" value="THAUMATIN"/>
</dbReference>
<accession>A0A5B6V497</accession>
<feature type="disulfide bond" evidence="3">
    <location>
        <begin position="215"/>
        <end position="231"/>
    </location>
</feature>
<dbReference type="FunFam" id="2.60.110.10:FF:000002">
    <property type="entry name" value="Thaumatin-like protein 1a"/>
    <property type="match status" value="1"/>
</dbReference>
<dbReference type="InterPro" id="IPR037176">
    <property type="entry name" value="Osmotin/thaumatin-like_sf"/>
</dbReference>
<feature type="disulfide bond" evidence="3">
    <location>
        <begin position="132"/>
        <end position="141"/>
    </location>
</feature>
<dbReference type="PANTHER" id="PTHR31048">
    <property type="entry name" value="OS03G0233200 PROTEIN"/>
    <property type="match status" value="1"/>
</dbReference>
<dbReference type="Pfam" id="PF00314">
    <property type="entry name" value="Thaumatin"/>
    <property type="match status" value="1"/>
</dbReference>
<feature type="disulfide bond" evidence="3">
    <location>
        <begin position="207"/>
        <end position="268"/>
    </location>
</feature>
<dbReference type="AlphaFoldDB" id="A0A5B6V497"/>
<feature type="disulfide bond" evidence="3">
    <location>
        <begin position="84"/>
        <end position="296"/>
    </location>
</feature>
<dbReference type="SMART" id="SM00205">
    <property type="entry name" value="THN"/>
    <property type="match status" value="1"/>
</dbReference>
<sequence>MLISNSVCIEDYVVSGACLSVLILRLFKLINCLSKDEVMDLWPFLAYPNLRFNAYQMFVMVLEFLSFSYIAESHMATLYTRNNCPFTIWPGTLTGAGIPQLSNTGFELAPQAWNAITVIAPWSGRLWARTQCSTSSGLFTCATANCGSGQVACNGVGAVPPATLVEFTLAPNGGQDFYDISLVDGFNLPISVTPQGGSGPNCTITSCSANVNAICPPELIVKASCGNTIACKSACLAFKQPKYCCSGEYNSPQKCEPTNYSMVFKNQCPQAYSYAYDDKTSIFTCSGSPNYLITFCP</sequence>
<evidence type="ECO:0000256" key="2">
    <source>
        <dbReference type="ARBA" id="ARBA00023157"/>
    </source>
</evidence>
<dbReference type="InterPro" id="IPR001938">
    <property type="entry name" value="Thaumatin"/>
</dbReference>
<dbReference type="Proteomes" id="UP000325315">
    <property type="component" value="Unassembled WGS sequence"/>
</dbReference>
<comment type="similarity">
    <text evidence="1">Belongs to the thaumatin family.</text>
</comment>
<name>A0A5B6V497_9ROSI</name>
<evidence type="ECO:0000256" key="1">
    <source>
        <dbReference type="ARBA" id="ARBA00010607"/>
    </source>
</evidence>
<dbReference type="SUPFAM" id="SSF49870">
    <property type="entry name" value="Osmotin, thaumatin-like protein"/>
    <property type="match status" value="1"/>
</dbReference>
<evidence type="ECO:0000313" key="4">
    <source>
        <dbReference type="EMBL" id="KAA3463910.1"/>
    </source>
</evidence>
<keyword evidence="5" id="KW-1185">Reference proteome</keyword>
<feature type="disulfide bond" evidence="3">
    <location>
        <begin position="245"/>
        <end position="255"/>
    </location>
</feature>
<dbReference type="CDD" id="cd09218">
    <property type="entry name" value="TLP-PA"/>
    <property type="match status" value="1"/>
</dbReference>
<dbReference type="Gene3D" id="2.60.110.10">
    <property type="entry name" value="Thaumatin"/>
    <property type="match status" value="1"/>
</dbReference>
<protein>
    <submittedName>
        <fullName evidence="4">Thaumatin-like protein 1b</fullName>
    </submittedName>
</protein>
<reference evidence="5" key="1">
    <citation type="journal article" date="2019" name="Plant Biotechnol. J.">
        <title>Genome sequencing of the Australian wild diploid species Gossypium australe highlights disease resistance and delayed gland morphogenesis.</title>
        <authorList>
            <person name="Cai Y."/>
            <person name="Cai X."/>
            <person name="Wang Q."/>
            <person name="Wang P."/>
            <person name="Zhang Y."/>
            <person name="Cai C."/>
            <person name="Xu Y."/>
            <person name="Wang K."/>
            <person name="Zhou Z."/>
            <person name="Wang C."/>
            <person name="Geng S."/>
            <person name="Li B."/>
            <person name="Dong Q."/>
            <person name="Hou Y."/>
            <person name="Wang H."/>
            <person name="Ai P."/>
            <person name="Liu Z."/>
            <person name="Yi F."/>
            <person name="Sun M."/>
            <person name="An G."/>
            <person name="Cheng J."/>
            <person name="Zhang Y."/>
            <person name="Shi Q."/>
            <person name="Xie Y."/>
            <person name="Shi X."/>
            <person name="Chang Y."/>
            <person name="Huang F."/>
            <person name="Chen Y."/>
            <person name="Hong S."/>
            <person name="Mi L."/>
            <person name="Sun Q."/>
            <person name="Zhang L."/>
            <person name="Zhou B."/>
            <person name="Peng R."/>
            <person name="Zhang X."/>
            <person name="Liu F."/>
        </authorList>
    </citation>
    <scope>NUCLEOTIDE SEQUENCE [LARGE SCALE GENOMIC DNA]</scope>
    <source>
        <strain evidence="5">cv. PA1801</strain>
    </source>
</reference>
<dbReference type="PROSITE" id="PS51367">
    <property type="entry name" value="THAUMATIN_2"/>
    <property type="match status" value="1"/>
</dbReference>
<gene>
    <name evidence="4" type="ORF">EPI10_008224</name>
</gene>
<dbReference type="OrthoDB" id="430315at2759"/>
<dbReference type="EMBL" id="SMMG02000008">
    <property type="protein sequence ID" value="KAA3463910.1"/>
    <property type="molecule type" value="Genomic_DNA"/>
</dbReference>
<feature type="disulfide bond" evidence="3">
    <location>
        <begin position="202"/>
        <end position="285"/>
    </location>
</feature>
<feature type="disulfide bond" evidence="3">
    <location>
        <begin position="146"/>
        <end position="153"/>
    </location>
</feature>
<evidence type="ECO:0000256" key="3">
    <source>
        <dbReference type="PIRSR" id="PIRSR002703-1"/>
    </source>
</evidence>
<comment type="caution">
    <text evidence="4">The sequence shown here is derived from an EMBL/GenBank/DDBJ whole genome shotgun (WGS) entry which is preliminary data.</text>
</comment>
<proteinExistence type="inferred from homology"/>
<feature type="disulfide bond" evidence="3">
    <location>
        <begin position="235"/>
        <end position="244"/>
    </location>
</feature>
<dbReference type="PIRSF" id="PIRSF002703">
    <property type="entry name" value="Thaumatin"/>
    <property type="match status" value="1"/>
</dbReference>
<evidence type="ECO:0000313" key="5">
    <source>
        <dbReference type="Proteomes" id="UP000325315"/>
    </source>
</evidence>
<organism evidence="4 5">
    <name type="scientific">Gossypium australe</name>
    <dbReference type="NCBI Taxonomy" id="47621"/>
    <lineage>
        <taxon>Eukaryota</taxon>
        <taxon>Viridiplantae</taxon>
        <taxon>Streptophyta</taxon>
        <taxon>Embryophyta</taxon>
        <taxon>Tracheophyta</taxon>
        <taxon>Spermatophyta</taxon>
        <taxon>Magnoliopsida</taxon>
        <taxon>eudicotyledons</taxon>
        <taxon>Gunneridae</taxon>
        <taxon>Pentapetalae</taxon>
        <taxon>rosids</taxon>
        <taxon>malvids</taxon>
        <taxon>Malvales</taxon>
        <taxon>Malvaceae</taxon>
        <taxon>Malvoideae</taxon>
        <taxon>Gossypium</taxon>
    </lineage>
</organism>
<keyword evidence="2 3" id="KW-1015">Disulfide bond</keyword>